<reference evidence="9" key="1">
    <citation type="submission" date="2018-06" db="EMBL/GenBank/DDBJ databases">
        <authorList>
            <person name="Zhirakovskaya E."/>
        </authorList>
    </citation>
    <scope>NUCLEOTIDE SEQUENCE</scope>
</reference>
<keyword evidence="6" id="KW-0443">Lipid metabolism</keyword>
<dbReference type="NCBIfam" id="TIGR00556">
    <property type="entry name" value="pantethn_trn"/>
    <property type="match status" value="1"/>
</dbReference>
<dbReference type="SUPFAM" id="SSF56214">
    <property type="entry name" value="4'-phosphopantetheinyl transferase"/>
    <property type="match status" value="1"/>
</dbReference>
<evidence type="ECO:0000256" key="5">
    <source>
        <dbReference type="ARBA" id="ARBA00022842"/>
    </source>
</evidence>
<name>A0A3B1C7P3_9ZZZZ</name>
<dbReference type="Gene3D" id="3.90.470.20">
    <property type="entry name" value="4'-phosphopantetheinyl transferase domain"/>
    <property type="match status" value="1"/>
</dbReference>
<dbReference type="InterPro" id="IPR004568">
    <property type="entry name" value="Ppantetheine-prot_Trfase_dom"/>
</dbReference>
<evidence type="ECO:0000256" key="3">
    <source>
        <dbReference type="ARBA" id="ARBA00022723"/>
    </source>
</evidence>
<accession>A0A3B1C7P3</accession>
<keyword evidence="7" id="KW-0275">Fatty acid biosynthesis</keyword>
<evidence type="ECO:0000256" key="7">
    <source>
        <dbReference type="ARBA" id="ARBA00023160"/>
    </source>
</evidence>
<protein>
    <submittedName>
        <fullName evidence="9">Holo-[acyl-carrier protein] synthase</fullName>
        <ecNumber evidence="9">2.7.8.7</ecNumber>
    </submittedName>
</protein>
<feature type="domain" description="4'-phosphopantetheinyl transferase" evidence="8">
    <location>
        <begin position="5"/>
        <end position="120"/>
    </location>
</feature>
<dbReference type="InterPro" id="IPR008278">
    <property type="entry name" value="4-PPantetheinyl_Trfase_dom"/>
</dbReference>
<dbReference type="GO" id="GO:0000287">
    <property type="term" value="F:magnesium ion binding"/>
    <property type="evidence" value="ECO:0007669"/>
    <property type="project" value="InterPro"/>
</dbReference>
<proteinExistence type="inferred from homology"/>
<dbReference type="GO" id="GO:0006633">
    <property type="term" value="P:fatty acid biosynthetic process"/>
    <property type="evidence" value="ECO:0007669"/>
    <property type="project" value="UniProtKB-KW"/>
</dbReference>
<dbReference type="NCBIfam" id="TIGR00516">
    <property type="entry name" value="acpS"/>
    <property type="match status" value="1"/>
</dbReference>
<keyword evidence="3" id="KW-0479">Metal-binding</keyword>
<evidence type="ECO:0000256" key="6">
    <source>
        <dbReference type="ARBA" id="ARBA00023098"/>
    </source>
</evidence>
<evidence type="ECO:0000259" key="8">
    <source>
        <dbReference type="Pfam" id="PF01648"/>
    </source>
</evidence>
<dbReference type="GO" id="GO:0008897">
    <property type="term" value="F:holo-[acyl-carrier-protein] synthase activity"/>
    <property type="evidence" value="ECO:0007669"/>
    <property type="project" value="UniProtKB-EC"/>
</dbReference>
<dbReference type="Pfam" id="PF01648">
    <property type="entry name" value="ACPS"/>
    <property type="match status" value="1"/>
</dbReference>
<dbReference type="AlphaFoldDB" id="A0A3B1C7P3"/>
<dbReference type="EC" id="2.7.8.7" evidence="9"/>
<keyword evidence="4" id="KW-0276">Fatty acid metabolism</keyword>
<evidence type="ECO:0000256" key="4">
    <source>
        <dbReference type="ARBA" id="ARBA00022832"/>
    </source>
</evidence>
<keyword evidence="5" id="KW-0460">Magnesium</keyword>
<keyword evidence="1" id="KW-0444">Lipid biosynthesis</keyword>
<gene>
    <name evidence="9" type="ORF">MNBD_NITROSPIRAE01-916</name>
</gene>
<evidence type="ECO:0000256" key="2">
    <source>
        <dbReference type="ARBA" id="ARBA00022679"/>
    </source>
</evidence>
<dbReference type="InterPro" id="IPR002582">
    <property type="entry name" value="ACPS"/>
</dbReference>
<organism evidence="9">
    <name type="scientific">hydrothermal vent metagenome</name>
    <dbReference type="NCBI Taxonomy" id="652676"/>
    <lineage>
        <taxon>unclassified sequences</taxon>
        <taxon>metagenomes</taxon>
        <taxon>ecological metagenomes</taxon>
    </lineage>
</organism>
<evidence type="ECO:0000256" key="1">
    <source>
        <dbReference type="ARBA" id="ARBA00022516"/>
    </source>
</evidence>
<sequence>MTTLGIGIDMVKVSRMKSIMQRWDRNFLDRVFTQAEREYCLQKKIAHVHFSGRFAVKEALLKALGSGMSQGISWKEIETLPDAAGQPRVHLSGRVRDLAQQLGTCDILSSITHDADYAIAQVLLQGTQR</sequence>
<dbReference type="InterPro" id="IPR037143">
    <property type="entry name" value="4-PPantetheinyl_Trfase_dom_sf"/>
</dbReference>
<dbReference type="EMBL" id="UOGF01000016">
    <property type="protein sequence ID" value="VAX26546.1"/>
    <property type="molecule type" value="Genomic_DNA"/>
</dbReference>
<dbReference type="HAMAP" id="MF_00101">
    <property type="entry name" value="AcpS"/>
    <property type="match status" value="1"/>
</dbReference>
<evidence type="ECO:0000313" key="9">
    <source>
        <dbReference type="EMBL" id="VAX26546.1"/>
    </source>
</evidence>
<keyword evidence="2 9" id="KW-0808">Transferase</keyword>